<keyword evidence="3" id="KW-1185">Reference proteome</keyword>
<name>A0A9E4ZT81_9EURY</name>
<protein>
    <submittedName>
        <fullName evidence="1">Uncharacterized protein</fullName>
    </submittedName>
</protein>
<dbReference type="EMBL" id="JAPVER010000018">
    <property type="protein sequence ID" value="MCZ3365242.1"/>
    <property type="molecule type" value="Genomic_DNA"/>
</dbReference>
<dbReference type="EMBL" id="JAPVES010000030">
    <property type="protein sequence ID" value="MCZ3372997.1"/>
    <property type="molecule type" value="Genomic_DNA"/>
</dbReference>
<dbReference type="RefSeq" id="WP_048080501.1">
    <property type="nucleotide sequence ID" value="NZ_JAPVER010000018.1"/>
</dbReference>
<gene>
    <name evidence="2" type="ORF">O3H35_10170</name>
    <name evidence="1" type="ORF">O3H54_05050</name>
</gene>
<evidence type="ECO:0000313" key="2">
    <source>
        <dbReference type="EMBL" id="MCZ3372997.1"/>
    </source>
</evidence>
<reference evidence="1" key="1">
    <citation type="submission" date="2022-12" db="EMBL/GenBank/DDBJ databases">
        <title>Reclassification of two methanogenic archaea species isolated from the Kolyma lowland permafrost.</title>
        <authorList>
            <person name="Trubitsyn V.E."/>
            <person name="Rivkina E.M."/>
            <person name="Shcherbakova V.A."/>
        </authorList>
    </citation>
    <scope>NUCLEOTIDE SEQUENCE</scope>
    <source>
        <strain evidence="1">M2</strain>
        <strain evidence="2">MK4</strain>
    </source>
</reference>
<evidence type="ECO:0000313" key="3">
    <source>
        <dbReference type="Proteomes" id="UP001068021"/>
    </source>
</evidence>
<dbReference type="Proteomes" id="UP001068021">
    <property type="component" value="Unassembled WGS sequence"/>
</dbReference>
<sequence length="313" mass="36172">MNSLLSFAEKNLEELVTPFGQTDVLLIYAIAASKLKKYLGDRELAGKIWMPSGRMRYLLKRGSKLEPLFAHELEEAVTLEFLELRSKTEHLSSAKEEITDLQAKVWQYFLPRKLSDFFYATNHEGPGKEIDRIFFDIDRSKGISAEQAQETTQIFVETIKEDQELEELLGNYELSINWTGNSFHVLFFLDELKPSSFYEEHFQYSKNDPERNFTGKWAKKINERVEFKVAGGHERQGNSINIDPSQTPSGKLCRIPLGSLHMEDPETINGISVPLTEKMLYNEDLVSKLTIYTPKDIIKNLSDIEKHLPERFR</sequence>
<proteinExistence type="predicted"/>
<accession>A0A9E4ZT81</accession>
<dbReference type="AlphaFoldDB" id="A0A9E4ZT81"/>
<dbReference type="Gene3D" id="3.90.920.10">
    <property type="entry name" value="DNA primase, PRIM domain"/>
    <property type="match status" value="1"/>
</dbReference>
<dbReference type="Proteomes" id="UP001074446">
    <property type="component" value="Unassembled WGS sequence"/>
</dbReference>
<comment type="caution">
    <text evidence="1">The sequence shown here is derived from an EMBL/GenBank/DDBJ whole genome shotgun (WGS) entry which is preliminary data.</text>
</comment>
<organism evidence="1 3">
    <name type="scientific">Methanobacterium veterum</name>
    <dbReference type="NCBI Taxonomy" id="408577"/>
    <lineage>
        <taxon>Archaea</taxon>
        <taxon>Methanobacteriati</taxon>
        <taxon>Methanobacteriota</taxon>
        <taxon>Methanomada group</taxon>
        <taxon>Methanobacteria</taxon>
        <taxon>Methanobacteriales</taxon>
        <taxon>Methanobacteriaceae</taxon>
        <taxon>Methanobacterium</taxon>
    </lineage>
</organism>
<evidence type="ECO:0000313" key="1">
    <source>
        <dbReference type="EMBL" id="MCZ3365242.1"/>
    </source>
</evidence>